<reference evidence="2 3" key="2">
    <citation type="journal article" date="2015" name="Stand. Genomic Sci.">
        <title>High quality draft genomic sequence of Flavobacterium enshiense DK69(T) and comparison among Flavobacterium genomes.</title>
        <authorList>
            <person name="Zeng Z."/>
            <person name="Chen C."/>
            <person name="Du H."/>
            <person name="Wang G."/>
            <person name="Li M."/>
        </authorList>
    </citation>
    <scope>NUCLEOTIDE SEQUENCE [LARGE SCALE GENOMIC DNA]</scope>
    <source>
        <strain evidence="2 3">DK69</strain>
    </source>
</reference>
<sequence length="152" mass="17136">MKKLVFGFVVTVMFALSGNAQTNAVGEILTYSKVNPKIVISGKLHKQNPRKDGTDCSCIACFGLCDLNIVVTVERQSNLTVGSHDLVFHVVEDIKHAEDIMYIDEDLTRSYNNQKIVIKKGEYKYVKERKEIDVNGKKMTSYGYSILKIEVI</sequence>
<comment type="caution">
    <text evidence="2">The sequence shown here is derived from an EMBL/GenBank/DDBJ whole genome shotgun (WGS) entry which is preliminary data.</text>
</comment>
<proteinExistence type="predicted"/>
<evidence type="ECO:0000256" key="1">
    <source>
        <dbReference type="SAM" id="SignalP"/>
    </source>
</evidence>
<dbReference type="AlphaFoldDB" id="V6SBA1"/>
<evidence type="ECO:0000313" key="3">
    <source>
        <dbReference type="Proteomes" id="UP000030149"/>
    </source>
</evidence>
<accession>V6SBA1</accession>
<reference evidence="3" key="1">
    <citation type="submission" date="2013-09" db="EMBL/GenBank/DDBJ databases">
        <authorList>
            <person name="Zeng Z."/>
            <person name="Chen C."/>
        </authorList>
    </citation>
    <scope>NUCLEOTIDE SEQUENCE [LARGE SCALE GENOMIC DNA]</scope>
    <source>
        <strain evidence="3">DK69</strain>
    </source>
</reference>
<keyword evidence="1" id="KW-0732">Signal</keyword>
<feature type="signal peptide" evidence="1">
    <location>
        <begin position="1"/>
        <end position="22"/>
    </location>
</feature>
<dbReference type="Proteomes" id="UP000030149">
    <property type="component" value="Unassembled WGS sequence"/>
</dbReference>
<dbReference type="EMBL" id="JRLZ01000005">
    <property type="protein sequence ID" value="KGO96246.1"/>
    <property type="molecule type" value="Genomic_DNA"/>
</dbReference>
<dbReference type="RefSeq" id="WP_023573046.1">
    <property type="nucleotide sequence ID" value="NZ_AVCS01000007.1"/>
</dbReference>
<keyword evidence="3" id="KW-1185">Reference proteome</keyword>
<dbReference type="STRING" id="1107311.Q767_08320"/>
<gene>
    <name evidence="2" type="ORF">Q767_08320</name>
</gene>
<dbReference type="PATRIC" id="fig|1107311.3.peg.998"/>
<feature type="chain" id="PRO_5004750672" evidence="1">
    <location>
        <begin position="23"/>
        <end position="152"/>
    </location>
</feature>
<organism evidence="2 3">
    <name type="scientific">Flavobacterium enshiense DK69</name>
    <dbReference type="NCBI Taxonomy" id="1107311"/>
    <lineage>
        <taxon>Bacteria</taxon>
        <taxon>Pseudomonadati</taxon>
        <taxon>Bacteroidota</taxon>
        <taxon>Flavobacteriia</taxon>
        <taxon>Flavobacteriales</taxon>
        <taxon>Flavobacteriaceae</taxon>
        <taxon>Flavobacterium</taxon>
    </lineage>
</organism>
<protein>
    <submittedName>
        <fullName evidence="2">Uncharacterized protein</fullName>
    </submittedName>
</protein>
<name>V6SBA1_9FLAO</name>
<evidence type="ECO:0000313" key="2">
    <source>
        <dbReference type="EMBL" id="KGO96246.1"/>
    </source>
</evidence>